<evidence type="ECO:0000256" key="7">
    <source>
        <dbReference type="ARBA" id="ARBA00031239"/>
    </source>
</evidence>
<feature type="domain" description="RING-type" evidence="10">
    <location>
        <begin position="71"/>
        <end position="128"/>
    </location>
</feature>
<dbReference type="Gene3D" id="3.30.40.10">
    <property type="entry name" value="Zinc/RING finger domain, C3HC4 (zinc finger)"/>
    <property type="match status" value="1"/>
</dbReference>
<evidence type="ECO:0000259" key="10">
    <source>
        <dbReference type="PROSITE" id="PS50089"/>
    </source>
</evidence>
<keyword evidence="11" id="KW-1185">Reference proteome</keyword>
<dbReference type="SMART" id="SM00184">
    <property type="entry name" value="RING"/>
    <property type="match status" value="1"/>
</dbReference>
<organism evidence="11 12">
    <name type="scientific">Pogona vitticeps</name>
    <name type="common">central bearded dragon</name>
    <dbReference type="NCBI Taxonomy" id="103695"/>
    <lineage>
        <taxon>Eukaryota</taxon>
        <taxon>Metazoa</taxon>
        <taxon>Chordata</taxon>
        <taxon>Craniata</taxon>
        <taxon>Vertebrata</taxon>
        <taxon>Euteleostomi</taxon>
        <taxon>Lepidosauria</taxon>
        <taxon>Squamata</taxon>
        <taxon>Bifurcata</taxon>
        <taxon>Unidentata</taxon>
        <taxon>Episquamata</taxon>
        <taxon>Toxicofera</taxon>
        <taxon>Iguania</taxon>
        <taxon>Acrodonta</taxon>
        <taxon>Agamidae</taxon>
        <taxon>Amphibolurinae</taxon>
        <taxon>Pogona</taxon>
    </lineage>
</organism>
<comment type="subunit">
    <text evidence="1">Interacts with ATP6V0C.</text>
</comment>
<name>A0ABM5G4S5_9SAUR</name>
<dbReference type="GeneID" id="140706451"/>
<evidence type="ECO:0000256" key="9">
    <source>
        <dbReference type="SAM" id="Phobius"/>
    </source>
</evidence>
<dbReference type="PANTHER" id="PTHR46675">
    <property type="entry name" value="E3 UBIQUITIN-PROTEIN LIGASE RNF182"/>
    <property type="match status" value="1"/>
</dbReference>
<keyword evidence="9" id="KW-1133">Transmembrane helix</keyword>
<evidence type="ECO:0000256" key="2">
    <source>
        <dbReference type="ARBA" id="ARBA00014050"/>
    </source>
</evidence>
<keyword evidence="9" id="KW-0812">Transmembrane</keyword>
<dbReference type="SUPFAM" id="SSF57850">
    <property type="entry name" value="RING/U-box"/>
    <property type="match status" value="1"/>
</dbReference>
<keyword evidence="4 8" id="KW-0863">Zinc-finger</keyword>
<dbReference type="Pfam" id="PF14634">
    <property type="entry name" value="zf-RING_5"/>
    <property type="match status" value="1"/>
</dbReference>
<feature type="transmembrane region" description="Helical" evidence="9">
    <location>
        <begin position="265"/>
        <end position="286"/>
    </location>
</feature>
<feature type="transmembrane region" description="Helical" evidence="9">
    <location>
        <begin position="292"/>
        <end position="313"/>
    </location>
</feature>
<sequence>MPEVACEQALARLDGGTAAAGAGKGAGRAGTAAHHRGAGLLRALEGFVACAAAPTGQAGMSLFAAAPELECKICYEAFDGRERRPKLLGCQHRACARCLRRLARAGELSGDRGGGGGGGGALSCPFCRRETPLLEKDVARLPDDGPALALLLLDRRRPRPRREEGGRGRAGSAPLAPEVLLCPGAVAEASAGVDSASSECLVVTVLEVPAQGKAAAAAAAAPGSLLEVMRLYRPASLASVRCYSPLGKRPLRPGRAGAWRGLARFLLAFLALVYFCSLPFGVYLLLVERLQLGIVLVSLVPSTLLLCLFYSLCQCLCHEIFHPPS</sequence>
<evidence type="ECO:0000313" key="11">
    <source>
        <dbReference type="Proteomes" id="UP001652642"/>
    </source>
</evidence>
<keyword evidence="5" id="KW-0862">Zinc</keyword>
<keyword evidence="3" id="KW-0479">Metal-binding</keyword>
<dbReference type="PROSITE" id="PS50089">
    <property type="entry name" value="ZF_RING_2"/>
    <property type="match status" value="1"/>
</dbReference>
<gene>
    <name evidence="12" type="primary">LOC140706451</name>
</gene>
<evidence type="ECO:0000256" key="5">
    <source>
        <dbReference type="ARBA" id="ARBA00022833"/>
    </source>
</evidence>
<dbReference type="InterPro" id="IPR013083">
    <property type="entry name" value="Znf_RING/FYVE/PHD"/>
</dbReference>
<keyword evidence="9" id="KW-0472">Membrane</keyword>
<dbReference type="InterPro" id="IPR001841">
    <property type="entry name" value="Znf_RING"/>
</dbReference>
<reference evidence="12" key="1">
    <citation type="submission" date="2025-08" db="UniProtKB">
        <authorList>
            <consortium name="RefSeq"/>
        </authorList>
    </citation>
    <scope>IDENTIFICATION</scope>
</reference>
<evidence type="ECO:0000313" key="12">
    <source>
        <dbReference type="RefSeq" id="XP_072852660.1"/>
    </source>
</evidence>
<evidence type="ECO:0000256" key="1">
    <source>
        <dbReference type="ARBA" id="ARBA00011482"/>
    </source>
</evidence>
<evidence type="ECO:0000256" key="6">
    <source>
        <dbReference type="ARBA" id="ARBA00030086"/>
    </source>
</evidence>
<evidence type="ECO:0000256" key="8">
    <source>
        <dbReference type="PROSITE-ProRule" id="PRU00175"/>
    </source>
</evidence>
<evidence type="ECO:0000256" key="4">
    <source>
        <dbReference type="ARBA" id="ARBA00022771"/>
    </source>
</evidence>
<proteinExistence type="predicted"/>
<accession>A0ABM5G4S5</accession>
<dbReference type="Proteomes" id="UP001652642">
    <property type="component" value="Chromosome 4"/>
</dbReference>
<dbReference type="RefSeq" id="XP_072852660.1">
    <property type="nucleotide sequence ID" value="XM_072996559.1"/>
</dbReference>
<dbReference type="PANTHER" id="PTHR46675:SF3">
    <property type="entry name" value="E3 UBIQUITIN-PROTEIN LIGASE RNF182"/>
    <property type="match status" value="1"/>
</dbReference>
<dbReference type="InterPro" id="IPR042285">
    <property type="entry name" value="RNF182"/>
</dbReference>
<protein>
    <recommendedName>
        <fullName evidence="2">E3 ubiquitin-protein ligase RNF182</fullName>
    </recommendedName>
    <alternativeName>
        <fullName evidence="7">RING finger protein 182</fullName>
    </alternativeName>
    <alternativeName>
        <fullName evidence="6">RING-type E3 ubiquitin transferase RNF182</fullName>
    </alternativeName>
</protein>
<evidence type="ECO:0000256" key="3">
    <source>
        <dbReference type="ARBA" id="ARBA00022723"/>
    </source>
</evidence>